<protein>
    <recommendedName>
        <fullName evidence="1">KIB1-4 beta-propeller domain-containing protein</fullName>
    </recommendedName>
</protein>
<comment type="caution">
    <text evidence="2">The sequence shown here is derived from an EMBL/GenBank/DDBJ whole genome shotgun (WGS) entry which is preliminary data.</text>
</comment>
<dbReference type="PANTHER" id="PTHR33110">
    <property type="entry name" value="F-BOX/KELCH-REPEAT PROTEIN-RELATED"/>
    <property type="match status" value="1"/>
</dbReference>
<dbReference type="EMBL" id="SPHZ02000003">
    <property type="protein sequence ID" value="KAF0927027.1"/>
    <property type="molecule type" value="Genomic_DNA"/>
</dbReference>
<dbReference type="OrthoDB" id="609799at2759"/>
<accession>A0A6G1EQX7</accession>
<dbReference type="Gene3D" id="1.20.1280.50">
    <property type="match status" value="1"/>
</dbReference>
<dbReference type="InterPro" id="IPR005174">
    <property type="entry name" value="KIB1-4_b-propeller"/>
</dbReference>
<dbReference type="Proteomes" id="UP000479710">
    <property type="component" value="Unassembled WGS sequence"/>
</dbReference>
<sequence length="444" mass="49895">MAIVCTLPRLWEELPADILRHVFSRIACRADRKAMAGVCHAWRVTVKGGDRPPHPRQLPWLLRLNGGDASVCCLVCGRGIGVLHAAHLPQQPVDARHARFFGSHDGGWAFLASAQTSGHVLQNFRTNVAIPLPDFMAEQGGESSPIVHLAATLFHHPDHECCLLASVVKTCPIEATSLRDVVYWRMHHGTVASELYRTEIEAMEPEDIIFHKGALLALTRQENLLVWISEFVDEERGVTMHGPEHRACGKSRIYNELAVQSRYLVESHNNLLMLVRYRKDHNASTEEVKIFQMFEVQMPGENGMPVTRYNWVEMSSLYGDMIFVGRGCSRSYEAANYPGFEEGVYFLDDGSYYREDILFLEDAARQYTSSDNGRWMNSRVDRCFLPEHGPSNYSPPVVTAEDGRVVKVVNVIVALEAKVVTTEDGRAMHGTNLLMWNYGGKLTG</sequence>
<proteinExistence type="predicted"/>
<keyword evidence="3" id="KW-1185">Reference proteome</keyword>
<evidence type="ECO:0000313" key="3">
    <source>
        <dbReference type="Proteomes" id="UP000479710"/>
    </source>
</evidence>
<dbReference type="Pfam" id="PF03478">
    <property type="entry name" value="Beta-prop_KIB1-4"/>
    <property type="match status" value="1"/>
</dbReference>
<dbReference type="AlphaFoldDB" id="A0A6G1EQX7"/>
<feature type="domain" description="KIB1-4 beta-propeller" evidence="1">
    <location>
        <begin position="84"/>
        <end position="353"/>
    </location>
</feature>
<evidence type="ECO:0000313" key="2">
    <source>
        <dbReference type="EMBL" id="KAF0927027.1"/>
    </source>
</evidence>
<dbReference type="PANTHER" id="PTHR33110:SF125">
    <property type="entry name" value="OS05G0570350 PROTEIN"/>
    <property type="match status" value="1"/>
</dbReference>
<gene>
    <name evidence="2" type="ORF">E2562_029250</name>
</gene>
<name>A0A6G1EQX7_9ORYZ</name>
<organism evidence="2 3">
    <name type="scientific">Oryza meyeriana var. granulata</name>
    <dbReference type="NCBI Taxonomy" id="110450"/>
    <lineage>
        <taxon>Eukaryota</taxon>
        <taxon>Viridiplantae</taxon>
        <taxon>Streptophyta</taxon>
        <taxon>Embryophyta</taxon>
        <taxon>Tracheophyta</taxon>
        <taxon>Spermatophyta</taxon>
        <taxon>Magnoliopsida</taxon>
        <taxon>Liliopsida</taxon>
        <taxon>Poales</taxon>
        <taxon>Poaceae</taxon>
        <taxon>BOP clade</taxon>
        <taxon>Oryzoideae</taxon>
        <taxon>Oryzeae</taxon>
        <taxon>Oryzinae</taxon>
        <taxon>Oryza</taxon>
        <taxon>Oryza meyeriana</taxon>
    </lineage>
</organism>
<reference evidence="2 3" key="1">
    <citation type="submission" date="2019-11" db="EMBL/GenBank/DDBJ databases">
        <title>Whole genome sequence of Oryza granulata.</title>
        <authorList>
            <person name="Li W."/>
        </authorList>
    </citation>
    <scope>NUCLEOTIDE SEQUENCE [LARGE SCALE GENOMIC DNA]</scope>
    <source>
        <strain evidence="3">cv. Menghai</strain>
        <tissue evidence="2">Leaf</tissue>
    </source>
</reference>
<evidence type="ECO:0000259" key="1">
    <source>
        <dbReference type="Pfam" id="PF03478"/>
    </source>
</evidence>